<reference evidence="2 3" key="1">
    <citation type="submission" date="2022-11" db="EMBL/GenBank/DDBJ databases">
        <title>Anaerobic phenanthrene biodegradation by a DNRA strain PheN6.</title>
        <authorList>
            <person name="Zhang Z."/>
        </authorList>
    </citation>
    <scope>NUCLEOTIDE SEQUENCE [LARGE SCALE GENOMIC DNA]</scope>
    <source>
        <strain evidence="2 3">PheN6</strain>
    </source>
</reference>
<comment type="caution">
    <text evidence="2">The sequence shown here is derived from an EMBL/GenBank/DDBJ whole genome shotgun (WGS) entry which is preliminary data.</text>
</comment>
<gene>
    <name evidence="2" type="ORF">OO014_10660</name>
</gene>
<name>A0ABT5GHI7_9MICO</name>
<evidence type="ECO:0000313" key="3">
    <source>
        <dbReference type="Proteomes" id="UP001150259"/>
    </source>
</evidence>
<organism evidence="2 3">
    <name type="scientific">Intrasporangium calvum</name>
    <dbReference type="NCBI Taxonomy" id="53358"/>
    <lineage>
        <taxon>Bacteria</taxon>
        <taxon>Bacillati</taxon>
        <taxon>Actinomycetota</taxon>
        <taxon>Actinomycetes</taxon>
        <taxon>Micrococcales</taxon>
        <taxon>Intrasporangiaceae</taxon>
        <taxon>Intrasporangium</taxon>
    </lineage>
</organism>
<dbReference type="Proteomes" id="UP001150259">
    <property type="component" value="Unassembled WGS sequence"/>
</dbReference>
<evidence type="ECO:0000259" key="1">
    <source>
        <dbReference type="PROSITE" id="PS51819"/>
    </source>
</evidence>
<proteinExistence type="predicted"/>
<accession>A0ABT5GHI7</accession>
<dbReference type="PROSITE" id="PS51819">
    <property type="entry name" value="VOC"/>
    <property type="match status" value="1"/>
</dbReference>
<dbReference type="Pfam" id="PF00903">
    <property type="entry name" value="Glyoxalase"/>
    <property type="match status" value="1"/>
</dbReference>
<dbReference type="InterPro" id="IPR029068">
    <property type="entry name" value="Glyas_Bleomycin-R_OHBP_Dase"/>
</dbReference>
<keyword evidence="3" id="KW-1185">Reference proteome</keyword>
<protein>
    <submittedName>
        <fullName evidence="2">VOC family protein</fullName>
    </submittedName>
</protein>
<dbReference type="InterPro" id="IPR037523">
    <property type="entry name" value="VOC_core"/>
</dbReference>
<dbReference type="EMBL" id="JAPFQL010000041">
    <property type="protein sequence ID" value="MDC5697722.1"/>
    <property type="molecule type" value="Genomic_DNA"/>
</dbReference>
<dbReference type="InterPro" id="IPR004360">
    <property type="entry name" value="Glyas_Fos-R_dOase_dom"/>
</dbReference>
<evidence type="ECO:0000313" key="2">
    <source>
        <dbReference type="EMBL" id="MDC5697722.1"/>
    </source>
</evidence>
<dbReference type="RefSeq" id="WP_272462298.1">
    <property type="nucleotide sequence ID" value="NZ_JAPFQL010000041.1"/>
</dbReference>
<dbReference type="SUPFAM" id="SSF54593">
    <property type="entry name" value="Glyoxalase/Bleomycin resistance protein/Dihydroxybiphenyl dioxygenase"/>
    <property type="match status" value="1"/>
</dbReference>
<feature type="domain" description="VOC" evidence="1">
    <location>
        <begin position="3"/>
        <end position="120"/>
    </location>
</feature>
<sequence>MITAVHTLIYSDDAPATRAFLRDVLQWPYVSDEVPEGDPEWLIFRTGPSEVGVHPTTGRDATSRASRHHSISLMCDDLDATMADLASRGAQFATDPVEESFGRLVFMKVPGADDIMLYEPQHAVAYALEG</sequence>
<dbReference type="Gene3D" id="3.10.180.10">
    <property type="entry name" value="2,3-Dihydroxybiphenyl 1,2-Dioxygenase, domain 1"/>
    <property type="match status" value="1"/>
</dbReference>